<dbReference type="KEGG" id="mcha:111015190"/>
<evidence type="ECO:0000256" key="2">
    <source>
        <dbReference type="ARBA" id="ARBA00023015"/>
    </source>
</evidence>
<keyword evidence="7" id="KW-1185">Reference proteome</keyword>
<dbReference type="GO" id="GO:0006355">
    <property type="term" value="P:regulation of DNA-templated transcription"/>
    <property type="evidence" value="ECO:0007669"/>
    <property type="project" value="InterPro"/>
</dbReference>
<dbReference type="PROSITE" id="PS51005">
    <property type="entry name" value="NAC"/>
    <property type="match status" value="1"/>
</dbReference>
<dbReference type="GeneID" id="111015190"/>
<dbReference type="InterPro" id="IPR003441">
    <property type="entry name" value="NAC-dom"/>
</dbReference>
<dbReference type="Pfam" id="PF02365">
    <property type="entry name" value="NAM"/>
    <property type="match status" value="1"/>
</dbReference>
<organism evidence="7 8">
    <name type="scientific">Momordica charantia</name>
    <name type="common">Bitter gourd</name>
    <name type="synonym">Balsam pear</name>
    <dbReference type="NCBI Taxonomy" id="3673"/>
    <lineage>
        <taxon>Eukaryota</taxon>
        <taxon>Viridiplantae</taxon>
        <taxon>Streptophyta</taxon>
        <taxon>Embryophyta</taxon>
        <taxon>Tracheophyta</taxon>
        <taxon>Spermatophyta</taxon>
        <taxon>Magnoliopsida</taxon>
        <taxon>eudicotyledons</taxon>
        <taxon>Gunneridae</taxon>
        <taxon>Pentapetalae</taxon>
        <taxon>rosids</taxon>
        <taxon>fabids</taxon>
        <taxon>Cucurbitales</taxon>
        <taxon>Cucurbitaceae</taxon>
        <taxon>Momordiceae</taxon>
        <taxon>Momordica</taxon>
    </lineage>
</organism>
<keyword evidence="2" id="KW-0805">Transcription regulation</keyword>
<evidence type="ECO:0000313" key="8">
    <source>
        <dbReference type="RefSeq" id="XP_022145828.1"/>
    </source>
</evidence>
<evidence type="ECO:0000256" key="3">
    <source>
        <dbReference type="ARBA" id="ARBA00023125"/>
    </source>
</evidence>
<evidence type="ECO:0000259" key="6">
    <source>
        <dbReference type="PROSITE" id="PS51005"/>
    </source>
</evidence>
<evidence type="ECO:0000313" key="7">
    <source>
        <dbReference type="Proteomes" id="UP000504603"/>
    </source>
</evidence>
<accession>A0A6J1CX07</accession>
<dbReference type="OrthoDB" id="774757at2759"/>
<evidence type="ECO:0000256" key="4">
    <source>
        <dbReference type="ARBA" id="ARBA00023163"/>
    </source>
</evidence>
<evidence type="ECO:0000256" key="1">
    <source>
        <dbReference type="ARBA" id="ARBA00004123"/>
    </source>
</evidence>
<protein>
    <submittedName>
        <fullName evidence="8">Protein BEARSKIN2-like</fullName>
    </submittedName>
</protein>
<dbReference type="AlphaFoldDB" id="A0A6J1CX07"/>
<dbReference type="GO" id="GO:0003677">
    <property type="term" value="F:DNA binding"/>
    <property type="evidence" value="ECO:0007669"/>
    <property type="project" value="UniProtKB-KW"/>
</dbReference>
<keyword evidence="5" id="KW-0539">Nucleus</keyword>
<evidence type="ECO:0000256" key="5">
    <source>
        <dbReference type="ARBA" id="ARBA00023242"/>
    </source>
</evidence>
<dbReference type="RefSeq" id="XP_022145828.1">
    <property type="nucleotide sequence ID" value="XM_022290136.1"/>
</dbReference>
<proteinExistence type="predicted"/>
<sequence length="268" mass="30374">MAMFIAIAAALDSIGMIGNFHSLIVGYNFEPSDQSLLEDFLFNKIYGYKYLQGPVSDCDLYGHSEPWEICESFGGIDGEDLYFFTKLNRSTNNSGQLSAHVTRKVGLAGGNWSGENTPESIFSTKYQRDFGYCKRFRYENDRLPANHAEWIMHEYSLHEDCILKVMAPKTIYKLPCRRKITTNQDTSNVPSILEMTTNQDNSNVPSIPEMTTNQDTSDVLWVPKTATHEVMSDVFFLPQMANYDDMIDVFDLPAMPIAHDTSDVPDIL</sequence>
<dbReference type="SUPFAM" id="SSF101941">
    <property type="entry name" value="NAC domain"/>
    <property type="match status" value="1"/>
</dbReference>
<feature type="domain" description="NAC" evidence="6">
    <location>
        <begin position="23"/>
        <end position="177"/>
    </location>
</feature>
<dbReference type="Proteomes" id="UP000504603">
    <property type="component" value="Unplaced"/>
</dbReference>
<dbReference type="Gene3D" id="2.170.150.80">
    <property type="entry name" value="NAC domain"/>
    <property type="match status" value="1"/>
</dbReference>
<name>A0A6J1CX07_MOMCH</name>
<dbReference type="GO" id="GO:0005634">
    <property type="term" value="C:nucleus"/>
    <property type="evidence" value="ECO:0007669"/>
    <property type="project" value="UniProtKB-SubCell"/>
</dbReference>
<dbReference type="InterPro" id="IPR036093">
    <property type="entry name" value="NAC_dom_sf"/>
</dbReference>
<reference evidence="8" key="1">
    <citation type="submission" date="2025-08" db="UniProtKB">
        <authorList>
            <consortium name="RefSeq"/>
        </authorList>
    </citation>
    <scope>IDENTIFICATION</scope>
    <source>
        <strain evidence="8">OHB3-1</strain>
    </source>
</reference>
<keyword evidence="3" id="KW-0238">DNA-binding</keyword>
<keyword evidence="4" id="KW-0804">Transcription</keyword>
<dbReference type="PANTHER" id="PTHR31989">
    <property type="entry name" value="NAC DOMAIN-CONTAINING PROTEIN 82-RELATED"/>
    <property type="match status" value="1"/>
</dbReference>
<gene>
    <name evidence="8" type="primary">LOC111015190</name>
</gene>
<comment type="subcellular location">
    <subcellularLocation>
        <location evidence="1">Nucleus</location>
    </subcellularLocation>
</comment>